<protein>
    <submittedName>
        <fullName evidence="2">Uncharacterized protein</fullName>
    </submittedName>
</protein>
<keyword evidence="1" id="KW-0472">Membrane</keyword>
<evidence type="ECO:0000256" key="1">
    <source>
        <dbReference type="SAM" id="Phobius"/>
    </source>
</evidence>
<dbReference type="AlphaFoldDB" id="A0A831X0C7"/>
<gene>
    <name evidence="2" type="ORF">ENP34_07170</name>
</gene>
<keyword evidence="1" id="KW-1133">Transmembrane helix</keyword>
<proteinExistence type="predicted"/>
<keyword evidence="1" id="KW-0812">Transmembrane</keyword>
<organism evidence="2">
    <name type="scientific">Thermorudis peleae</name>
    <dbReference type="NCBI Taxonomy" id="1382356"/>
    <lineage>
        <taxon>Bacteria</taxon>
        <taxon>Pseudomonadati</taxon>
        <taxon>Thermomicrobiota</taxon>
        <taxon>Thermomicrobia</taxon>
        <taxon>Thermomicrobia incertae sedis</taxon>
        <taxon>Thermorudis</taxon>
    </lineage>
</organism>
<accession>A0A831X0C7</accession>
<feature type="transmembrane region" description="Helical" evidence="1">
    <location>
        <begin position="40"/>
        <end position="66"/>
    </location>
</feature>
<evidence type="ECO:0000313" key="2">
    <source>
        <dbReference type="EMBL" id="HEG91209.1"/>
    </source>
</evidence>
<comment type="caution">
    <text evidence="2">The sequence shown here is derived from an EMBL/GenBank/DDBJ whole genome shotgun (WGS) entry which is preliminary data.</text>
</comment>
<dbReference type="EMBL" id="DSIY01000172">
    <property type="protein sequence ID" value="HEG91209.1"/>
    <property type="molecule type" value="Genomic_DNA"/>
</dbReference>
<sequence length="68" mass="6902">MADLLTVVTAFAAFLAGPPFLASCADHADRCDRAGDTLGAFAWTLAGVLGAYGVGLAFLVLVIMAARS</sequence>
<reference evidence="2" key="1">
    <citation type="journal article" date="2020" name="mSystems">
        <title>Genome- and Community-Level Interaction Insights into Carbon Utilization and Element Cycling Functions of Hydrothermarchaeota in Hydrothermal Sediment.</title>
        <authorList>
            <person name="Zhou Z."/>
            <person name="Liu Y."/>
            <person name="Xu W."/>
            <person name="Pan J."/>
            <person name="Luo Z.H."/>
            <person name="Li M."/>
        </authorList>
    </citation>
    <scope>NUCLEOTIDE SEQUENCE [LARGE SCALE GENOMIC DNA]</scope>
    <source>
        <strain evidence="2">SpSt-210</strain>
    </source>
</reference>
<name>A0A831X0C7_9BACT</name>